<proteinExistence type="predicted"/>
<keyword evidence="1" id="KW-0472">Membrane</keyword>
<name>A0A1F6VKL4_9BACT</name>
<sequence>MRLFKFLHFNKACPAKPWRSRGFTFIEMVMVITIFTIISGVALFNFGDYSDSISLQNLAQQISLEIVQAQRDAISGRNPTAFEIFSCPTQSNPNAACRPSYGAYFDLFNEKEFKYFADLHNDKLYDSLDNADTIEITRGNFISEFAYFDGTNWNPVTGDLHITFTRPYPDATVFIGNIAYSGARIVVESQRGNKKTIEVSSLGQVSVK</sequence>
<dbReference type="Gene3D" id="3.30.700.10">
    <property type="entry name" value="Glycoprotein, Type 4 Pilin"/>
    <property type="match status" value="1"/>
</dbReference>
<evidence type="ECO:0000313" key="2">
    <source>
        <dbReference type="EMBL" id="OGI70025.1"/>
    </source>
</evidence>
<evidence type="ECO:0000256" key="1">
    <source>
        <dbReference type="SAM" id="Phobius"/>
    </source>
</evidence>
<dbReference type="NCBIfam" id="TIGR02532">
    <property type="entry name" value="IV_pilin_GFxxxE"/>
    <property type="match status" value="1"/>
</dbReference>
<keyword evidence="1" id="KW-0812">Transmembrane</keyword>
<accession>A0A1F6VKL4</accession>
<dbReference type="EMBL" id="MFTT01000014">
    <property type="protein sequence ID" value="OGI70025.1"/>
    <property type="molecule type" value="Genomic_DNA"/>
</dbReference>
<keyword evidence="1" id="KW-1133">Transmembrane helix</keyword>
<dbReference type="STRING" id="1801743.A2824_03625"/>
<feature type="transmembrane region" description="Helical" evidence="1">
    <location>
        <begin position="21"/>
        <end position="44"/>
    </location>
</feature>
<dbReference type="SUPFAM" id="SSF54523">
    <property type="entry name" value="Pili subunits"/>
    <property type="match status" value="1"/>
</dbReference>
<comment type="caution">
    <text evidence="2">The sequence shown here is derived from an EMBL/GenBank/DDBJ whole genome shotgun (WGS) entry which is preliminary data.</text>
</comment>
<dbReference type="InterPro" id="IPR012902">
    <property type="entry name" value="N_methyl_site"/>
</dbReference>
<dbReference type="Proteomes" id="UP000178059">
    <property type="component" value="Unassembled WGS sequence"/>
</dbReference>
<protein>
    <recommendedName>
        <fullName evidence="4">General secretion pathway GspH domain-containing protein</fullName>
    </recommendedName>
</protein>
<dbReference type="AlphaFoldDB" id="A0A1F6VKL4"/>
<evidence type="ECO:0008006" key="4">
    <source>
        <dbReference type="Google" id="ProtNLM"/>
    </source>
</evidence>
<dbReference type="Pfam" id="PF07963">
    <property type="entry name" value="N_methyl"/>
    <property type="match status" value="1"/>
</dbReference>
<gene>
    <name evidence="2" type="ORF">A2824_03625</name>
</gene>
<reference evidence="2 3" key="1">
    <citation type="journal article" date="2016" name="Nat. Commun.">
        <title>Thousands of microbial genomes shed light on interconnected biogeochemical processes in an aquifer system.</title>
        <authorList>
            <person name="Anantharaman K."/>
            <person name="Brown C.T."/>
            <person name="Hug L.A."/>
            <person name="Sharon I."/>
            <person name="Castelle C.J."/>
            <person name="Probst A.J."/>
            <person name="Thomas B.C."/>
            <person name="Singh A."/>
            <person name="Wilkins M.J."/>
            <person name="Karaoz U."/>
            <person name="Brodie E.L."/>
            <person name="Williams K.H."/>
            <person name="Hubbard S.S."/>
            <person name="Banfield J.F."/>
        </authorList>
    </citation>
    <scope>NUCLEOTIDE SEQUENCE [LARGE SCALE GENOMIC DNA]</scope>
</reference>
<organism evidence="2 3">
    <name type="scientific">Candidatus Nomurabacteria bacterium RIFCSPHIGHO2_01_FULL_42_16</name>
    <dbReference type="NCBI Taxonomy" id="1801743"/>
    <lineage>
        <taxon>Bacteria</taxon>
        <taxon>Candidatus Nomuraibacteriota</taxon>
    </lineage>
</organism>
<dbReference type="InterPro" id="IPR045584">
    <property type="entry name" value="Pilin-like"/>
</dbReference>
<evidence type="ECO:0000313" key="3">
    <source>
        <dbReference type="Proteomes" id="UP000178059"/>
    </source>
</evidence>